<organism evidence="8 9">
    <name type="scientific">Nasonia vitripennis</name>
    <name type="common">Parasitic wasp</name>
    <dbReference type="NCBI Taxonomy" id="7425"/>
    <lineage>
        <taxon>Eukaryota</taxon>
        <taxon>Metazoa</taxon>
        <taxon>Ecdysozoa</taxon>
        <taxon>Arthropoda</taxon>
        <taxon>Hexapoda</taxon>
        <taxon>Insecta</taxon>
        <taxon>Pterygota</taxon>
        <taxon>Neoptera</taxon>
        <taxon>Endopterygota</taxon>
        <taxon>Hymenoptera</taxon>
        <taxon>Apocrita</taxon>
        <taxon>Proctotrupomorpha</taxon>
        <taxon>Chalcidoidea</taxon>
        <taxon>Pteromalidae</taxon>
        <taxon>Pteromalinae</taxon>
        <taxon>Nasonia</taxon>
    </lineage>
</organism>
<keyword evidence="4" id="KW-0325">Glycoprotein</keyword>
<dbReference type="SUPFAM" id="SSF51445">
    <property type="entry name" value="(Trans)glycosidases"/>
    <property type="match status" value="1"/>
</dbReference>
<dbReference type="SMR" id="A0A7M7HA80"/>
<dbReference type="KEGG" id="nvi:100121985"/>
<dbReference type="Proteomes" id="UP000002358">
    <property type="component" value="Chromosome 3"/>
</dbReference>
<dbReference type="FunFam" id="3.20.20.80:FF:000013">
    <property type="entry name" value="lactase-phlorizin hydrolase"/>
    <property type="match status" value="1"/>
</dbReference>
<dbReference type="InterPro" id="IPR017853">
    <property type="entry name" value="GH"/>
</dbReference>
<keyword evidence="5" id="KW-0326">Glycosidase</keyword>
<sequence length="499" mass="57192">MAYLKALKLFFIGTAITLCDSQNDPASYKNVVDLKSFPEGFIIGAASSSYQIEGAWNVDGKAENIWDHFTHFHPDKIADRSNGNVACDSYNKYKEDIAVLKKIGVDHYRFSLSWSRILPTGYTNVVNKAGVKYYHDVLDELEKNGIIPMVTIYHWDHPQRLERLGGWLNEEMALVYSEYARFVFNEYGNRVKIFATFNEPSLVCTMGYKELAFAPNVNITGGQYLCVQNMLKGNALAYHIYDEEFRARQRGKIGIVFPCTTPYSNDSADTSSADRAFEFECGWQAHPIFSKTGDYPEIMKKMVAKRSKLQGYYSSRLPTLSKYWIQHIRGTADFFGLNHYTSTVVTPLPRSSELSWPNDAGLAYSYDPSWPSTDLFWLKINPKGLADMLRLIKSKYNNPPVYIMENGVVDPNGTDDKLRINYHYSYMKEMLTAMKKDKCNVKAYTVWSLLDSFEWNSGYTVQFGLVDIDFKDPKLTRTPKKSVSWFKRTIAARRLQSPT</sequence>
<keyword evidence="7" id="KW-0732">Signal</keyword>
<gene>
    <name evidence="8" type="primary">100121985</name>
</gene>
<dbReference type="Pfam" id="PF00232">
    <property type="entry name" value="Glyco_hydro_1"/>
    <property type="match status" value="1"/>
</dbReference>
<evidence type="ECO:0000313" key="8">
    <source>
        <dbReference type="EnsemblMetazoa" id="XP_008213502"/>
    </source>
</evidence>
<dbReference type="PANTHER" id="PTHR10353">
    <property type="entry name" value="GLYCOSYL HYDROLASE"/>
    <property type="match status" value="1"/>
</dbReference>
<dbReference type="GO" id="GO:0005975">
    <property type="term" value="P:carbohydrate metabolic process"/>
    <property type="evidence" value="ECO:0007669"/>
    <property type="project" value="InterPro"/>
</dbReference>
<dbReference type="EnsemblMetazoa" id="XM_008215280">
    <property type="protein sequence ID" value="XP_008213502"/>
    <property type="gene ID" value="LOC100121985"/>
</dbReference>
<accession>A0A7M7HA80</accession>
<evidence type="ECO:0000256" key="6">
    <source>
        <dbReference type="RuleBase" id="RU003690"/>
    </source>
</evidence>
<evidence type="ECO:0000256" key="1">
    <source>
        <dbReference type="ARBA" id="ARBA00010838"/>
    </source>
</evidence>
<keyword evidence="3" id="KW-0378">Hydrolase</keyword>
<feature type="signal peptide" evidence="7">
    <location>
        <begin position="1"/>
        <end position="21"/>
    </location>
</feature>
<evidence type="ECO:0000313" key="9">
    <source>
        <dbReference type="Proteomes" id="UP000002358"/>
    </source>
</evidence>
<dbReference type="AlphaFoldDB" id="A0A7M7HA80"/>
<evidence type="ECO:0000256" key="7">
    <source>
        <dbReference type="SAM" id="SignalP"/>
    </source>
</evidence>
<protein>
    <submittedName>
        <fullName evidence="8">Uncharacterized protein</fullName>
    </submittedName>
</protein>
<comment type="subunit">
    <text evidence="2">Homodimer.</text>
</comment>
<feature type="chain" id="PRO_5029675441" evidence="7">
    <location>
        <begin position="22"/>
        <end position="499"/>
    </location>
</feature>
<name>A0A7M7HA80_NASVI</name>
<dbReference type="InterPro" id="IPR001360">
    <property type="entry name" value="Glyco_hydro_1"/>
</dbReference>
<dbReference type="GO" id="GO:0008422">
    <property type="term" value="F:beta-glucosidase activity"/>
    <property type="evidence" value="ECO:0007669"/>
    <property type="project" value="TreeGrafter"/>
</dbReference>
<evidence type="ECO:0000256" key="5">
    <source>
        <dbReference type="ARBA" id="ARBA00023295"/>
    </source>
</evidence>
<dbReference type="Gene3D" id="3.20.20.80">
    <property type="entry name" value="Glycosidases"/>
    <property type="match status" value="1"/>
</dbReference>
<dbReference type="PRINTS" id="PR00131">
    <property type="entry name" value="GLHYDRLASE1"/>
</dbReference>
<dbReference type="OrthoDB" id="65569at2759"/>
<reference evidence="8" key="1">
    <citation type="submission" date="2021-01" db="UniProtKB">
        <authorList>
            <consortium name="EnsemblMetazoa"/>
        </authorList>
    </citation>
    <scope>IDENTIFICATION</scope>
</reference>
<evidence type="ECO:0000256" key="4">
    <source>
        <dbReference type="ARBA" id="ARBA00023180"/>
    </source>
</evidence>
<proteinExistence type="inferred from homology"/>
<dbReference type="PANTHER" id="PTHR10353:SF36">
    <property type="entry name" value="LP05116P"/>
    <property type="match status" value="1"/>
</dbReference>
<comment type="similarity">
    <text evidence="1 6">Belongs to the glycosyl hydrolase 1 family.</text>
</comment>
<dbReference type="InParanoid" id="A0A7M7HA80"/>
<dbReference type="OMA" id="NWETLRC"/>
<keyword evidence="9" id="KW-1185">Reference proteome</keyword>
<evidence type="ECO:0000256" key="3">
    <source>
        <dbReference type="ARBA" id="ARBA00022801"/>
    </source>
</evidence>
<evidence type="ECO:0000256" key="2">
    <source>
        <dbReference type="ARBA" id="ARBA00011738"/>
    </source>
</evidence>
<dbReference type="FunCoup" id="A0A7M7HA80">
    <property type="interactions" value="2"/>
</dbReference>